<sequence length="207" mass="23331">MHQSQSISKRFFLNGFSKLSILFTTLILLSSGCKKQSLSAFEEGDHFGFKNQDGEIIIAPDYFFVYDFNEKGVALVFGKMGWSCIDSGNRILLNPFQYDNGPDPFVEGLARFTENKKIGFFDVGCRKVIEAKYDFAFPFEENFAVVCLGCKSIKMEEHSSIEGGKYGLIDRKGKVIIPIEYNSISVDRDKKIARAIKGKVAKDIPIF</sequence>
<comment type="caution">
    <text evidence="1">The sequence shown here is derived from an EMBL/GenBank/DDBJ whole genome shotgun (WGS) entry which is preliminary data.</text>
</comment>
<protein>
    <recommendedName>
        <fullName evidence="3">WG repeat-containing protein</fullName>
    </recommendedName>
</protein>
<accession>A0A396YME0</accession>
<gene>
    <name evidence="1" type="ORF">DLM75_23125</name>
</gene>
<evidence type="ECO:0000313" key="2">
    <source>
        <dbReference type="Proteomes" id="UP000265798"/>
    </source>
</evidence>
<dbReference type="OrthoDB" id="343240at2"/>
<dbReference type="Proteomes" id="UP000265798">
    <property type="component" value="Unassembled WGS sequence"/>
</dbReference>
<dbReference type="RefSeq" id="WP_118970881.1">
    <property type="nucleotide sequence ID" value="NZ_QHCT01000014.1"/>
</dbReference>
<organism evidence="1 2">
    <name type="scientific">Leptospira stimsonii</name>
    <dbReference type="NCBI Taxonomy" id="2202203"/>
    <lineage>
        <taxon>Bacteria</taxon>
        <taxon>Pseudomonadati</taxon>
        <taxon>Spirochaetota</taxon>
        <taxon>Spirochaetia</taxon>
        <taxon>Leptospirales</taxon>
        <taxon>Leptospiraceae</taxon>
        <taxon>Leptospira</taxon>
    </lineage>
</organism>
<dbReference type="InterPro" id="IPR032774">
    <property type="entry name" value="WG_beta_rep"/>
</dbReference>
<dbReference type="EMBL" id="QHCT01000014">
    <property type="protein sequence ID" value="RHX84289.1"/>
    <property type="molecule type" value="Genomic_DNA"/>
</dbReference>
<name>A0A396YME0_9LEPT</name>
<dbReference type="AlphaFoldDB" id="A0A396YME0"/>
<evidence type="ECO:0008006" key="3">
    <source>
        <dbReference type="Google" id="ProtNLM"/>
    </source>
</evidence>
<proteinExistence type="predicted"/>
<dbReference type="PANTHER" id="PTHR37841:SF1">
    <property type="entry name" value="DUF3298 DOMAIN-CONTAINING PROTEIN"/>
    <property type="match status" value="1"/>
</dbReference>
<dbReference type="Pfam" id="PF14903">
    <property type="entry name" value="WG_beta_rep"/>
    <property type="match status" value="4"/>
</dbReference>
<dbReference type="PANTHER" id="PTHR37841">
    <property type="entry name" value="GLR2918 PROTEIN"/>
    <property type="match status" value="1"/>
</dbReference>
<reference evidence="2" key="1">
    <citation type="submission" date="2018-05" db="EMBL/GenBank/DDBJ databases">
        <title>Leptospira yasudae sp. nov. and Leptospira stimsonii sp. nov., two pathogenic species of the genus Leptospira isolated from environmental sources.</title>
        <authorList>
            <person name="Casanovas-Massana A."/>
            <person name="Hamond C."/>
            <person name="Santos L.A."/>
            <person name="Hacker K.P."/>
            <person name="Balassiano I."/>
            <person name="Medeiros M.A."/>
            <person name="Reis M.G."/>
            <person name="Ko A.I."/>
            <person name="Wunder E.A."/>
        </authorList>
    </citation>
    <scope>NUCLEOTIDE SEQUENCE [LARGE SCALE GENOMIC DNA]</scope>
    <source>
        <strain evidence="2">Yale</strain>
    </source>
</reference>
<evidence type="ECO:0000313" key="1">
    <source>
        <dbReference type="EMBL" id="RHX84289.1"/>
    </source>
</evidence>